<dbReference type="GO" id="GO:0004798">
    <property type="term" value="F:dTMP kinase activity"/>
    <property type="evidence" value="ECO:0007669"/>
    <property type="project" value="UniProtKB-EC"/>
</dbReference>
<dbReference type="InterPro" id="IPR039430">
    <property type="entry name" value="Thymidylate_kin-like_dom"/>
</dbReference>
<evidence type="ECO:0000256" key="5">
    <source>
        <dbReference type="ARBA" id="ARBA00022741"/>
    </source>
</evidence>
<dbReference type="PANTHER" id="PTHR10344">
    <property type="entry name" value="THYMIDYLATE KINASE"/>
    <property type="match status" value="1"/>
</dbReference>
<dbReference type="GO" id="GO:0005737">
    <property type="term" value="C:cytoplasm"/>
    <property type="evidence" value="ECO:0007669"/>
    <property type="project" value="TreeGrafter"/>
</dbReference>
<keyword evidence="6" id="KW-0418">Kinase</keyword>
<dbReference type="EMBL" id="BARV01007042">
    <property type="protein sequence ID" value="GAI18323.1"/>
    <property type="molecule type" value="Genomic_DNA"/>
</dbReference>
<dbReference type="GO" id="GO:0006233">
    <property type="term" value="P:dTDP biosynthetic process"/>
    <property type="evidence" value="ECO:0007669"/>
    <property type="project" value="InterPro"/>
</dbReference>
<evidence type="ECO:0000256" key="1">
    <source>
        <dbReference type="ARBA" id="ARBA00009776"/>
    </source>
</evidence>
<sequence>MKKSNYPGKFIVLEGLDGSGTTSQIEFLAEYLKKKKKKVHITREPTQYLIGGLIRSWLANDWKSTPECLQLLFTADRAYHLDKEIIPLLKKGITVISDRYFFSTLAYGLWEIKDKKWLFDINKRFILPDIIIFLDTSPEVCIERIEKDRFSVELFEKVEKLKKVRKGYFEVFKNFKNIYIIDGNKSIKDVSLDIKKLIKNKL</sequence>
<dbReference type="HAMAP" id="MF_00165">
    <property type="entry name" value="Thymidylate_kinase"/>
    <property type="match status" value="1"/>
</dbReference>
<comment type="caution">
    <text evidence="10">The sequence shown here is derived from an EMBL/GenBank/DDBJ whole genome shotgun (WGS) entry which is preliminary data.</text>
</comment>
<dbReference type="GO" id="GO:0005524">
    <property type="term" value="F:ATP binding"/>
    <property type="evidence" value="ECO:0007669"/>
    <property type="project" value="UniProtKB-KW"/>
</dbReference>
<dbReference type="EC" id="2.7.4.9" evidence="2"/>
<organism evidence="10">
    <name type="scientific">marine sediment metagenome</name>
    <dbReference type="NCBI Taxonomy" id="412755"/>
    <lineage>
        <taxon>unclassified sequences</taxon>
        <taxon>metagenomes</taxon>
        <taxon>ecological metagenomes</taxon>
    </lineage>
</organism>
<keyword evidence="4" id="KW-0545">Nucleotide biosynthesis</keyword>
<gene>
    <name evidence="10" type="ORF">S06H3_14399</name>
</gene>
<dbReference type="PANTHER" id="PTHR10344:SF4">
    <property type="entry name" value="UMP-CMP KINASE 2, MITOCHONDRIAL"/>
    <property type="match status" value="1"/>
</dbReference>
<dbReference type="CDD" id="cd01672">
    <property type="entry name" value="TMPK"/>
    <property type="match status" value="1"/>
</dbReference>
<reference evidence="10" key="1">
    <citation type="journal article" date="2014" name="Front. Microbiol.">
        <title>High frequency of phylogenetically diverse reductive dehalogenase-homologous genes in deep subseafloor sedimentary metagenomes.</title>
        <authorList>
            <person name="Kawai M."/>
            <person name="Futagami T."/>
            <person name="Toyoda A."/>
            <person name="Takaki Y."/>
            <person name="Nishi S."/>
            <person name="Hori S."/>
            <person name="Arai W."/>
            <person name="Tsubouchi T."/>
            <person name="Morono Y."/>
            <person name="Uchiyama I."/>
            <person name="Ito T."/>
            <person name="Fujiyama A."/>
            <person name="Inagaki F."/>
            <person name="Takami H."/>
        </authorList>
    </citation>
    <scope>NUCLEOTIDE SEQUENCE</scope>
    <source>
        <strain evidence="10">Expedition CK06-06</strain>
    </source>
</reference>
<evidence type="ECO:0000256" key="3">
    <source>
        <dbReference type="ARBA" id="ARBA00022679"/>
    </source>
</evidence>
<protein>
    <recommendedName>
        <fullName evidence="2">dTMP kinase</fullName>
        <ecNumber evidence="2">2.7.4.9</ecNumber>
    </recommendedName>
</protein>
<dbReference type="GO" id="GO:0006235">
    <property type="term" value="P:dTTP biosynthetic process"/>
    <property type="evidence" value="ECO:0007669"/>
    <property type="project" value="TreeGrafter"/>
</dbReference>
<accession>X1LGR4</accession>
<evidence type="ECO:0000256" key="2">
    <source>
        <dbReference type="ARBA" id="ARBA00012980"/>
    </source>
</evidence>
<dbReference type="InterPro" id="IPR027417">
    <property type="entry name" value="P-loop_NTPase"/>
</dbReference>
<dbReference type="Pfam" id="PF02223">
    <property type="entry name" value="Thymidylate_kin"/>
    <property type="match status" value="1"/>
</dbReference>
<name>X1LGR4_9ZZZZ</name>
<dbReference type="InterPro" id="IPR018094">
    <property type="entry name" value="Thymidylate_kinase"/>
</dbReference>
<feature type="domain" description="Thymidylate kinase-like" evidence="9">
    <location>
        <begin position="13"/>
        <end position="194"/>
    </location>
</feature>
<dbReference type="AlphaFoldDB" id="X1LGR4"/>
<evidence type="ECO:0000256" key="4">
    <source>
        <dbReference type="ARBA" id="ARBA00022727"/>
    </source>
</evidence>
<comment type="catalytic activity">
    <reaction evidence="8">
        <text>dTMP + ATP = dTDP + ADP</text>
        <dbReference type="Rhea" id="RHEA:13517"/>
        <dbReference type="ChEBI" id="CHEBI:30616"/>
        <dbReference type="ChEBI" id="CHEBI:58369"/>
        <dbReference type="ChEBI" id="CHEBI:63528"/>
        <dbReference type="ChEBI" id="CHEBI:456216"/>
        <dbReference type="EC" id="2.7.4.9"/>
    </reaction>
</comment>
<comment type="similarity">
    <text evidence="1">Belongs to the thymidylate kinase family.</text>
</comment>
<keyword evidence="3" id="KW-0808">Transferase</keyword>
<keyword evidence="7" id="KW-0067">ATP-binding</keyword>
<keyword evidence="5" id="KW-0547">Nucleotide-binding</keyword>
<evidence type="ECO:0000259" key="9">
    <source>
        <dbReference type="Pfam" id="PF02223"/>
    </source>
</evidence>
<proteinExistence type="inferred from homology"/>
<evidence type="ECO:0000313" key="10">
    <source>
        <dbReference type="EMBL" id="GAI18323.1"/>
    </source>
</evidence>
<evidence type="ECO:0000256" key="8">
    <source>
        <dbReference type="ARBA" id="ARBA00048743"/>
    </source>
</evidence>
<evidence type="ECO:0000256" key="7">
    <source>
        <dbReference type="ARBA" id="ARBA00022840"/>
    </source>
</evidence>
<dbReference type="Gene3D" id="3.40.50.300">
    <property type="entry name" value="P-loop containing nucleotide triphosphate hydrolases"/>
    <property type="match status" value="1"/>
</dbReference>
<evidence type="ECO:0000256" key="6">
    <source>
        <dbReference type="ARBA" id="ARBA00022777"/>
    </source>
</evidence>
<dbReference type="GO" id="GO:0006227">
    <property type="term" value="P:dUDP biosynthetic process"/>
    <property type="evidence" value="ECO:0007669"/>
    <property type="project" value="TreeGrafter"/>
</dbReference>
<dbReference type="SUPFAM" id="SSF52540">
    <property type="entry name" value="P-loop containing nucleoside triphosphate hydrolases"/>
    <property type="match status" value="1"/>
</dbReference>
<dbReference type="NCBIfam" id="TIGR00041">
    <property type="entry name" value="DTMP_kinase"/>
    <property type="match status" value="1"/>
</dbReference>